<organism evidence="2 3">
    <name type="scientific">Candidatus Polarisedimenticola svalbardensis</name>
    <dbReference type="NCBI Taxonomy" id="2886004"/>
    <lineage>
        <taxon>Bacteria</taxon>
        <taxon>Pseudomonadati</taxon>
        <taxon>Acidobacteriota</taxon>
        <taxon>Candidatus Polarisedimenticolia</taxon>
        <taxon>Candidatus Polarisedimenticolales</taxon>
        <taxon>Candidatus Polarisedimenticolaceae</taxon>
        <taxon>Candidatus Polarisedimenticola</taxon>
    </lineage>
</organism>
<name>A0A8J7C2L4_9BACT</name>
<dbReference type="EMBL" id="JACXWD010000020">
    <property type="protein sequence ID" value="MBD3868026.1"/>
    <property type="molecule type" value="Genomic_DNA"/>
</dbReference>
<accession>A0A8J7C2L4</accession>
<sequence>MLRESVFSLKPRGIGELLDLTFRIYRHRFALFASVGVLIATLNTAASVIMQLVIYSGDATLDPNIDPVRFMIAFYSVLPVFLAVYLLIYSTGAVIMFSVVRGVITGSEIPWREALAGGWKRIPSMLFTAILSWIAIAFGCVFCLLPGLAVAILFALAVPVAFLEHRSPFSALGRSVELIRKRGPQGMGSGNNAVRVVVIGLVTLVVWYALNVFASIPQAAAMYIGMSSRGMEMTPIGPSPLPMAWMLPLYFVGAIVQGLFIGITLIPWAVLYFDIRVRHEGLDMEEKIHHLGNQAQGGEGV</sequence>
<keyword evidence="1" id="KW-0812">Transmembrane</keyword>
<protein>
    <recommendedName>
        <fullName evidence="4">Glycerophosphoryl diester phosphodiesterase membrane domain-containing protein</fullName>
    </recommendedName>
</protein>
<dbReference type="Proteomes" id="UP000648239">
    <property type="component" value="Unassembled WGS sequence"/>
</dbReference>
<proteinExistence type="predicted"/>
<evidence type="ECO:0000313" key="3">
    <source>
        <dbReference type="Proteomes" id="UP000648239"/>
    </source>
</evidence>
<reference evidence="2 3" key="1">
    <citation type="submission" date="2020-08" db="EMBL/GenBank/DDBJ databases">
        <title>Acidobacteriota in marine sediments use diverse sulfur dissimilation pathways.</title>
        <authorList>
            <person name="Wasmund K."/>
        </authorList>
    </citation>
    <scope>NUCLEOTIDE SEQUENCE [LARGE SCALE GENOMIC DNA]</scope>
    <source>
        <strain evidence="2">MAG AM4</strain>
    </source>
</reference>
<keyword evidence="1" id="KW-1133">Transmembrane helix</keyword>
<feature type="transmembrane region" description="Helical" evidence="1">
    <location>
        <begin position="245"/>
        <end position="270"/>
    </location>
</feature>
<dbReference type="AlphaFoldDB" id="A0A8J7C2L4"/>
<feature type="transmembrane region" description="Helical" evidence="1">
    <location>
        <begin position="196"/>
        <end position="224"/>
    </location>
</feature>
<evidence type="ECO:0008006" key="4">
    <source>
        <dbReference type="Google" id="ProtNLM"/>
    </source>
</evidence>
<feature type="transmembrane region" description="Helical" evidence="1">
    <location>
        <begin position="125"/>
        <end position="158"/>
    </location>
</feature>
<evidence type="ECO:0000313" key="2">
    <source>
        <dbReference type="EMBL" id="MBD3868026.1"/>
    </source>
</evidence>
<feature type="transmembrane region" description="Helical" evidence="1">
    <location>
        <begin position="29"/>
        <end position="54"/>
    </location>
</feature>
<gene>
    <name evidence="2" type="ORF">IFK94_07870</name>
</gene>
<evidence type="ECO:0000256" key="1">
    <source>
        <dbReference type="SAM" id="Phobius"/>
    </source>
</evidence>
<feature type="transmembrane region" description="Helical" evidence="1">
    <location>
        <begin position="74"/>
        <end position="104"/>
    </location>
</feature>
<comment type="caution">
    <text evidence="2">The sequence shown here is derived from an EMBL/GenBank/DDBJ whole genome shotgun (WGS) entry which is preliminary data.</text>
</comment>
<keyword evidence="1" id="KW-0472">Membrane</keyword>